<evidence type="ECO:0000313" key="3">
    <source>
        <dbReference type="Proteomes" id="UP000298327"/>
    </source>
</evidence>
<name>A0A4Y9Y390_9AGAM</name>
<feature type="domain" description="Sorting nexin/Vps5-like C-terminal" evidence="1">
    <location>
        <begin position="2"/>
        <end position="60"/>
    </location>
</feature>
<keyword evidence="3" id="KW-1185">Reference proteome</keyword>
<dbReference type="EMBL" id="SEOQ01000861">
    <property type="protein sequence ID" value="TFY56057.1"/>
    <property type="molecule type" value="Genomic_DNA"/>
</dbReference>
<gene>
    <name evidence="2" type="ORF">EVG20_g9077</name>
</gene>
<dbReference type="InterPro" id="IPR027267">
    <property type="entry name" value="AH/BAR_dom_sf"/>
</dbReference>
<dbReference type="Gene3D" id="1.20.1270.60">
    <property type="entry name" value="Arfaptin homology (AH) domain/BAR domain"/>
    <property type="match status" value="1"/>
</dbReference>
<dbReference type="Proteomes" id="UP000298327">
    <property type="component" value="Unassembled WGS sequence"/>
</dbReference>
<accession>A0A4Y9Y390</accession>
<protein>
    <recommendedName>
        <fullName evidence="1">Sorting nexin/Vps5-like C-terminal domain-containing protein</fullName>
    </recommendedName>
</protein>
<sequence>AEPRASDARLDFDNTPKLVESELAQFEKERIEDSQKSLEKFLDGMIAGQKALIVAREGFQKELLAPNLN</sequence>
<comment type="caution">
    <text evidence="2">The sequence shown here is derived from an EMBL/GenBank/DDBJ whole genome shotgun (WGS) entry which is preliminary data.</text>
</comment>
<reference evidence="2 3" key="1">
    <citation type="submission" date="2019-02" db="EMBL/GenBank/DDBJ databases">
        <title>Genome sequencing of the rare red list fungi Dentipellis fragilis.</title>
        <authorList>
            <person name="Buettner E."/>
            <person name="Kellner H."/>
        </authorList>
    </citation>
    <scope>NUCLEOTIDE SEQUENCE [LARGE SCALE GENOMIC DNA]</scope>
    <source>
        <strain evidence="2 3">DSM 105465</strain>
    </source>
</reference>
<dbReference type="Pfam" id="PF09325">
    <property type="entry name" value="Vps5"/>
    <property type="match status" value="1"/>
</dbReference>
<evidence type="ECO:0000313" key="2">
    <source>
        <dbReference type="EMBL" id="TFY56057.1"/>
    </source>
</evidence>
<feature type="non-terminal residue" evidence="2">
    <location>
        <position position="1"/>
    </location>
</feature>
<evidence type="ECO:0000259" key="1">
    <source>
        <dbReference type="Pfam" id="PF09325"/>
    </source>
</evidence>
<dbReference type="AlphaFoldDB" id="A0A4Y9Y390"/>
<dbReference type="OrthoDB" id="271164at2759"/>
<organism evidence="2 3">
    <name type="scientific">Dentipellis fragilis</name>
    <dbReference type="NCBI Taxonomy" id="205917"/>
    <lineage>
        <taxon>Eukaryota</taxon>
        <taxon>Fungi</taxon>
        <taxon>Dikarya</taxon>
        <taxon>Basidiomycota</taxon>
        <taxon>Agaricomycotina</taxon>
        <taxon>Agaricomycetes</taxon>
        <taxon>Russulales</taxon>
        <taxon>Hericiaceae</taxon>
        <taxon>Dentipellis</taxon>
    </lineage>
</organism>
<proteinExistence type="predicted"/>
<dbReference type="InterPro" id="IPR015404">
    <property type="entry name" value="Vps5_C"/>
</dbReference>